<keyword evidence="6" id="KW-0053">Apoptosis</keyword>
<evidence type="ECO:0000256" key="6">
    <source>
        <dbReference type="ARBA" id="ARBA00022703"/>
    </source>
</evidence>
<dbReference type="Gene3D" id="2.20.70.10">
    <property type="match status" value="2"/>
</dbReference>
<keyword evidence="5" id="KW-0879">Wnt signaling pathway</keyword>
<dbReference type="PANTHER" id="PTHR24320:SF282">
    <property type="entry name" value="WW DOMAIN-CONTAINING OXIDOREDUCTASE"/>
    <property type="match status" value="1"/>
</dbReference>
<dbReference type="PROSITE" id="PS01159">
    <property type="entry name" value="WW_DOMAIN_1"/>
    <property type="match status" value="2"/>
</dbReference>
<evidence type="ECO:0000259" key="11">
    <source>
        <dbReference type="PROSITE" id="PS50020"/>
    </source>
</evidence>
<dbReference type="EMBL" id="GEDC01005903">
    <property type="protein sequence ID" value="JAS31395.1"/>
    <property type="molecule type" value="Transcribed_RNA"/>
</dbReference>
<dbReference type="EMBL" id="GEDC01008769">
    <property type="protein sequence ID" value="JAS28529.1"/>
    <property type="molecule type" value="Transcribed_RNA"/>
</dbReference>
<dbReference type="FunFam" id="3.40.50.720:FF:000353">
    <property type="entry name" value="WW domain-containing oxidoreductase"/>
    <property type="match status" value="1"/>
</dbReference>
<evidence type="ECO:0000256" key="1">
    <source>
        <dbReference type="ARBA" id="ARBA00004371"/>
    </source>
</evidence>
<dbReference type="GO" id="GO:0005764">
    <property type="term" value="C:lysosome"/>
    <property type="evidence" value="ECO:0007669"/>
    <property type="project" value="UniProtKB-SubCell"/>
</dbReference>
<keyword evidence="9" id="KW-0333">Golgi apparatus</keyword>
<dbReference type="SUPFAM" id="SSF51045">
    <property type="entry name" value="WW domain"/>
    <property type="match status" value="2"/>
</dbReference>
<evidence type="ECO:0000256" key="10">
    <source>
        <dbReference type="ARBA" id="ARBA00023228"/>
    </source>
</evidence>
<protein>
    <recommendedName>
        <fullName evidence="4">WW domain-containing oxidoreductase</fullName>
    </recommendedName>
</protein>
<evidence type="ECO:0000256" key="3">
    <source>
        <dbReference type="ARBA" id="ARBA00006484"/>
    </source>
</evidence>
<keyword evidence="7" id="KW-0521">NADP</keyword>
<dbReference type="SUPFAM" id="SSF51735">
    <property type="entry name" value="NAD(P)-binding Rossmann-fold domains"/>
    <property type="match status" value="1"/>
</dbReference>
<evidence type="ECO:0000256" key="2">
    <source>
        <dbReference type="ARBA" id="ARBA00004555"/>
    </source>
</evidence>
<dbReference type="InterPro" id="IPR001202">
    <property type="entry name" value="WW_dom"/>
</dbReference>
<feature type="domain" description="WW" evidence="11">
    <location>
        <begin position="7"/>
        <end position="40"/>
    </location>
</feature>
<dbReference type="Gene3D" id="3.40.50.720">
    <property type="entry name" value="NAD(P)-binding Rossmann-like Domain"/>
    <property type="match status" value="1"/>
</dbReference>
<reference evidence="13" key="1">
    <citation type="submission" date="2015-12" db="EMBL/GenBank/DDBJ databases">
        <title>De novo transcriptome assembly of four potential Pierce s Disease insect vectors from Arizona vineyards.</title>
        <authorList>
            <person name="Tassone E.E."/>
        </authorList>
    </citation>
    <scope>NUCLEOTIDE SEQUENCE</scope>
</reference>
<dbReference type="GO" id="GO:0016491">
    <property type="term" value="F:oxidoreductase activity"/>
    <property type="evidence" value="ECO:0007669"/>
    <property type="project" value="UniProtKB-KW"/>
</dbReference>
<dbReference type="PANTHER" id="PTHR24320">
    <property type="entry name" value="RETINOL DEHYDROGENASE"/>
    <property type="match status" value="1"/>
</dbReference>
<accession>A0A1B6E0E8</accession>
<evidence type="ECO:0000256" key="7">
    <source>
        <dbReference type="ARBA" id="ARBA00022857"/>
    </source>
</evidence>
<comment type="similarity">
    <text evidence="3">Belongs to the short-chain dehydrogenases/reductases (SDR) family.</text>
</comment>
<sequence length="414" mass="46993">MDSDSEDELPPGWEERATVDGCVYYVNHSTKGTQWTHPRTGRKKTVSGDLPFGWEKIVDNDGKIVFVDHENKRTTYTDPRLAFAIEEKPSPMDIRQQFDGSSTALQVLHGLDLNHRVAIVTGANCGIGFETARALALHGCNVILACRNLDSAHAAIQKIKNEKPNAVCHAFKLDLQSLDSVKCFHEEFCKKYTSLHILILNAGVFGLPYTCTGDRIETTFQVNHLSHFYLTLLFEEQMLKAKSLVNPRIVIVSSESHRFSNLNLDNISESFLSPSEDQYWSFMAYNNSKFCNLLMMCSLSRLWAHKEILAFTVHPGNMVSSYISRNWWLFRLLFAFVRPFTKSLEQAASTTVYCATSHQLDGVTGLYFNNCCRCAPNKAAQEELEKKLWNISISMITSRLKDHRINLIYLDSPT</sequence>
<dbReference type="PRINTS" id="PR00081">
    <property type="entry name" value="GDHRDH"/>
</dbReference>
<keyword evidence="8" id="KW-0560">Oxidoreductase</keyword>
<evidence type="ECO:0000313" key="13">
    <source>
        <dbReference type="EMBL" id="JAS31395.1"/>
    </source>
</evidence>
<dbReference type="CDD" id="cd00201">
    <property type="entry name" value="WW"/>
    <property type="match status" value="2"/>
</dbReference>
<dbReference type="GO" id="GO:0016055">
    <property type="term" value="P:Wnt signaling pathway"/>
    <property type="evidence" value="ECO:0007669"/>
    <property type="project" value="UniProtKB-KW"/>
</dbReference>
<dbReference type="SMART" id="SM00456">
    <property type="entry name" value="WW"/>
    <property type="match status" value="2"/>
</dbReference>
<evidence type="ECO:0000256" key="9">
    <source>
        <dbReference type="ARBA" id="ARBA00023034"/>
    </source>
</evidence>
<name>A0A1B6E0E8_9HEMI</name>
<evidence type="ECO:0000256" key="4">
    <source>
        <dbReference type="ARBA" id="ARBA00016094"/>
    </source>
</evidence>
<dbReference type="InterPro" id="IPR036291">
    <property type="entry name" value="NAD(P)-bd_dom_sf"/>
</dbReference>
<dbReference type="InterPro" id="IPR002347">
    <property type="entry name" value="SDR_fam"/>
</dbReference>
<organism evidence="13">
    <name type="scientific">Clastoptera arizonana</name>
    <name type="common">Arizona spittle bug</name>
    <dbReference type="NCBI Taxonomy" id="38151"/>
    <lineage>
        <taxon>Eukaryota</taxon>
        <taxon>Metazoa</taxon>
        <taxon>Ecdysozoa</taxon>
        <taxon>Arthropoda</taxon>
        <taxon>Hexapoda</taxon>
        <taxon>Insecta</taxon>
        <taxon>Pterygota</taxon>
        <taxon>Neoptera</taxon>
        <taxon>Paraneoptera</taxon>
        <taxon>Hemiptera</taxon>
        <taxon>Auchenorrhyncha</taxon>
        <taxon>Cercopoidea</taxon>
        <taxon>Clastopteridae</taxon>
        <taxon>Clastoptera</taxon>
    </lineage>
</organism>
<evidence type="ECO:0000313" key="12">
    <source>
        <dbReference type="EMBL" id="JAS28529.1"/>
    </source>
</evidence>
<proteinExistence type="inferred from homology"/>
<dbReference type="GO" id="GO:0005794">
    <property type="term" value="C:Golgi apparatus"/>
    <property type="evidence" value="ECO:0007669"/>
    <property type="project" value="UniProtKB-SubCell"/>
</dbReference>
<dbReference type="Pfam" id="PF00397">
    <property type="entry name" value="WW"/>
    <property type="match status" value="2"/>
</dbReference>
<dbReference type="Pfam" id="PF00106">
    <property type="entry name" value="adh_short"/>
    <property type="match status" value="1"/>
</dbReference>
<keyword evidence="10" id="KW-0458">Lysosome</keyword>
<comment type="subcellular location">
    <subcellularLocation>
        <location evidence="2">Golgi apparatus</location>
    </subcellularLocation>
    <subcellularLocation>
        <location evidence="1">Lysosome</location>
    </subcellularLocation>
</comment>
<evidence type="ECO:0000256" key="5">
    <source>
        <dbReference type="ARBA" id="ARBA00022687"/>
    </source>
</evidence>
<feature type="domain" description="WW" evidence="11">
    <location>
        <begin position="48"/>
        <end position="81"/>
    </location>
</feature>
<dbReference type="GO" id="GO:0006915">
    <property type="term" value="P:apoptotic process"/>
    <property type="evidence" value="ECO:0007669"/>
    <property type="project" value="UniProtKB-KW"/>
</dbReference>
<dbReference type="AlphaFoldDB" id="A0A1B6E0E8"/>
<dbReference type="PROSITE" id="PS50020">
    <property type="entry name" value="WW_DOMAIN_2"/>
    <property type="match status" value="2"/>
</dbReference>
<gene>
    <name evidence="12" type="ORF">g.5644</name>
    <name evidence="13" type="ORF">g.5645</name>
</gene>
<evidence type="ECO:0000256" key="8">
    <source>
        <dbReference type="ARBA" id="ARBA00023002"/>
    </source>
</evidence>
<dbReference type="InterPro" id="IPR036020">
    <property type="entry name" value="WW_dom_sf"/>
</dbReference>